<dbReference type="GO" id="GO:0005506">
    <property type="term" value="F:iron ion binding"/>
    <property type="evidence" value="ECO:0007669"/>
    <property type="project" value="InterPro"/>
</dbReference>
<feature type="region of interest" description="Disordered" evidence="7">
    <location>
        <begin position="253"/>
        <end position="272"/>
    </location>
</feature>
<dbReference type="KEGG" id="atw:C0099_11280"/>
<dbReference type="GO" id="GO:0020037">
    <property type="term" value="F:heme binding"/>
    <property type="evidence" value="ECO:0007669"/>
    <property type="project" value="InterPro"/>
</dbReference>
<dbReference type="GO" id="GO:0009055">
    <property type="term" value="F:electron transfer activity"/>
    <property type="evidence" value="ECO:0007669"/>
    <property type="project" value="InterPro"/>
</dbReference>
<evidence type="ECO:0000256" key="2">
    <source>
        <dbReference type="ARBA" id="ARBA00022617"/>
    </source>
</evidence>
<feature type="chain" id="PRO_5014463034" evidence="8">
    <location>
        <begin position="23"/>
        <end position="354"/>
    </location>
</feature>
<evidence type="ECO:0000256" key="4">
    <source>
        <dbReference type="ARBA" id="ARBA00022982"/>
    </source>
</evidence>
<feature type="binding site" description="covalent" evidence="6">
    <location>
        <position position="284"/>
    </location>
    <ligand>
        <name>heme c</name>
        <dbReference type="ChEBI" id="CHEBI:61717"/>
    </ligand>
</feature>
<evidence type="ECO:0000256" key="6">
    <source>
        <dbReference type="PIRSR" id="PIRSR602324-1"/>
    </source>
</evidence>
<dbReference type="OrthoDB" id="9811281at2"/>
<keyword evidence="5 6" id="KW-0408">Iron</keyword>
<dbReference type="PANTHER" id="PTHR37823">
    <property type="entry name" value="CYTOCHROME C-553-LIKE"/>
    <property type="match status" value="1"/>
</dbReference>
<evidence type="ECO:0000256" key="1">
    <source>
        <dbReference type="ARBA" id="ARBA00022448"/>
    </source>
</evidence>
<evidence type="ECO:0000313" key="10">
    <source>
        <dbReference type="EMBL" id="AUN95457.1"/>
    </source>
</evidence>
<keyword evidence="4" id="KW-0249">Electron transport</keyword>
<feature type="domain" description="Cytochrome c" evidence="9">
    <location>
        <begin position="266"/>
        <end position="351"/>
    </location>
</feature>
<dbReference type="Gene3D" id="1.10.760.10">
    <property type="entry name" value="Cytochrome c-like domain"/>
    <property type="match status" value="2"/>
</dbReference>
<evidence type="ECO:0000256" key="7">
    <source>
        <dbReference type="SAM" id="MobiDB-lite"/>
    </source>
</evidence>
<dbReference type="AlphaFoldDB" id="A0A2I6S898"/>
<comment type="PTM">
    <text evidence="6">Binds 1 heme c group covalently per subunit.</text>
</comment>
<dbReference type="RefSeq" id="WP_102247506.1">
    <property type="nucleotide sequence ID" value="NZ_CP025682.1"/>
</dbReference>
<dbReference type="SUPFAM" id="SSF46626">
    <property type="entry name" value="Cytochrome c"/>
    <property type="match status" value="2"/>
</dbReference>
<dbReference type="InterPro" id="IPR051811">
    <property type="entry name" value="Cytochrome_c550/c551-like"/>
</dbReference>
<keyword evidence="2 6" id="KW-0349">Heme</keyword>
<keyword evidence="1" id="KW-0813">Transport</keyword>
<feature type="binding site" description="covalent" evidence="6">
    <location>
        <position position="280"/>
    </location>
    <ligand>
        <name>heme c</name>
        <dbReference type="ChEBI" id="CHEBI:61717"/>
    </ligand>
</feature>
<feature type="signal peptide" evidence="8">
    <location>
        <begin position="1"/>
        <end position="22"/>
    </location>
</feature>
<proteinExistence type="predicted"/>
<evidence type="ECO:0000256" key="5">
    <source>
        <dbReference type="ARBA" id="ARBA00023004"/>
    </source>
</evidence>
<dbReference type="Pfam" id="PF00034">
    <property type="entry name" value="Cytochrom_C"/>
    <property type="match status" value="1"/>
</dbReference>
<dbReference type="PANTHER" id="PTHR37823:SF1">
    <property type="entry name" value="CYTOCHROME C-553-LIKE"/>
    <property type="match status" value="1"/>
</dbReference>
<keyword evidence="11" id="KW-1185">Reference proteome</keyword>
<dbReference type="Pfam" id="PF13442">
    <property type="entry name" value="Cytochrome_CBB3"/>
    <property type="match status" value="1"/>
</dbReference>
<keyword evidence="3 6" id="KW-0479">Metal-binding</keyword>
<evidence type="ECO:0000256" key="3">
    <source>
        <dbReference type="ARBA" id="ARBA00022723"/>
    </source>
</evidence>
<dbReference type="InterPro" id="IPR036909">
    <property type="entry name" value="Cyt_c-like_dom_sf"/>
</dbReference>
<name>A0A2I6S898_9RHOO</name>
<dbReference type="PRINTS" id="PR00606">
    <property type="entry name" value="CYTCHROMECID"/>
</dbReference>
<keyword evidence="8" id="KW-0732">Signal</keyword>
<evidence type="ECO:0000313" key="11">
    <source>
        <dbReference type="Proteomes" id="UP000242205"/>
    </source>
</evidence>
<protein>
    <submittedName>
        <fullName evidence="10">Cytochrome C</fullName>
    </submittedName>
</protein>
<sequence length="354" mass="37912">MSKYSKTLIAAALVFAAGSAAAFGDYTGIGREATPAEVEAWDIDVRPDFKGLPAGKGTAADGEILWEEQCASCHGIFGESNEVFTPLVGGTTKEDIETGRVRALAEGGFPQRTTMMKVPTVATLFDYIRRAMPWTSPKSLSDDDVYALLAYMLNLAEVVPYDYELNEQTIREVQERMPNRNGMTTDHGMWPGAPASAGGMGNGGIPDVQNVACMSNCKDEVELVSALPEHARDAHGNLADQNRVVGAVRGQQTVEPAADDASKAPSEAQAGHAAAKENGCTACHGLNNKIVGPSFAEIENKYRDKADIGEYLAEKIRKGGFGVWGNVPMPPQGHLSDEDVELLVRWIQQGAKAQ</sequence>
<feature type="binding site" description="covalent" evidence="6">
    <location>
        <position position="329"/>
    </location>
    <ligand>
        <name>heme c</name>
        <dbReference type="ChEBI" id="CHEBI:61717"/>
    </ligand>
</feature>
<dbReference type="Proteomes" id="UP000242205">
    <property type="component" value="Chromosome"/>
</dbReference>
<feature type="domain" description="Cytochrome c" evidence="9">
    <location>
        <begin position="57"/>
        <end position="156"/>
    </location>
</feature>
<accession>A0A2I6S898</accession>
<dbReference type="InterPro" id="IPR002324">
    <property type="entry name" value="Cyt_c_ID"/>
</dbReference>
<organism evidence="10 11">
    <name type="scientific">Pseudazoarcus pumilus</name>
    <dbReference type="NCBI Taxonomy" id="2067960"/>
    <lineage>
        <taxon>Bacteria</taxon>
        <taxon>Pseudomonadati</taxon>
        <taxon>Pseudomonadota</taxon>
        <taxon>Betaproteobacteria</taxon>
        <taxon>Rhodocyclales</taxon>
        <taxon>Zoogloeaceae</taxon>
        <taxon>Pseudazoarcus</taxon>
    </lineage>
</organism>
<dbReference type="InterPro" id="IPR009056">
    <property type="entry name" value="Cyt_c-like_dom"/>
</dbReference>
<dbReference type="PROSITE" id="PS51007">
    <property type="entry name" value="CYTC"/>
    <property type="match status" value="2"/>
</dbReference>
<evidence type="ECO:0000259" key="9">
    <source>
        <dbReference type="PROSITE" id="PS51007"/>
    </source>
</evidence>
<dbReference type="EMBL" id="CP025682">
    <property type="protein sequence ID" value="AUN95457.1"/>
    <property type="molecule type" value="Genomic_DNA"/>
</dbReference>
<evidence type="ECO:0000256" key="8">
    <source>
        <dbReference type="SAM" id="SignalP"/>
    </source>
</evidence>
<gene>
    <name evidence="10" type="ORF">C0099_11280</name>
</gene>
<reference evidence="10 11" key="1">
    <citation type="submission" date="2018-01" db="EMBL/GenBank/DDBJ databases">
        <authorList>
            <person name="Fu G.-Y."/>
        </authorList>
    </citation>
    <scope>NUCLEOTIDE SEQUENCE [LARGE SCALE GENOMIC DNA]</scope>
    <source>
        <strain evidence="10 11">SY39</strain>
    </source>
</reference>